<protein>
    <submittedName>
        <fullName evidence="1">Uncharacterized protein</fullName>
    </submittedName>
</protein>
<sequence length="33" mass="3684">MGPHSEILSWSLVASRKTQGKPTRGDFERLEGI</sequence>
<evidence type="ECO:0000313" key="1">
    <source>
        <dbReference type="EMBL" id="DAD73992.1"/>
    </source>
</evidence>
<name>A0A8S5LVQ5_9CAUD</name>
<accession>A0A8S5LVQ5</accession>
<organism evidence="1">
    <name type="scientific">Podoviridae sp. ctc5632</name>
    <dbReference type="NCBI Taxonomy" id="2826565"/>
    <lineage>
        <taxon>Viruses</taxon>
        <taxon>Duplodnaviria</taxon>
        <taxon>Heunggongvirae</taxon>
        <taxon>Uroviricota</taxon>
        <taxon>Caudoviricetes</taxon>
    </lineage>
</organism>
<proteinExistence type="predicted"/>
<reference evidence="1" key="1">
    <citation type="journal article" date="2021" name="Proc. Natl. Acad. Sci. U.S.A.">
        <title>A Catalog of Tens of Thousands of Viruses from Human Metagenomes Reveals Hidden Associations with Chronic Diseases.</title>
        <authorList>
            <person name="Tisza M.J."/>
            <person name="Buck C.B."/>
        </authorList>
    </citation>
    <scope>NUCLEOTIDE SEQUENCE</scope>
    <source>
        <strain evidence="1">Ctc5632</strain>
    </source>
</reference>
<dbReference type="EMBL" id="BK014749">
    <property type="protein sequence ID" value="DAD73992.1"/>
    <property type="molecule type" value="Genomic_DNA"/>
</dbReference>